<name>X1RBT8_9ZZZZ</name>
<comment type="caution">
    <text evidence="2">The sequence shown here is derived from an EMBL/GenBank/DDBJ whole genome shotgun (WGS) entry which is preliminary data.</text>
</comment>
<feature type="non-terminal residue" evidence="2">
    <location>
        <position position="1"/>
    </location>
</feature>
<organism evidence="2">
    <name type="scientific">marine sediment metagenome</name>
    <dbReference type="NCBI Taxonomy" id="412755"/>
    <lineage>
        <taxon>unclassified sequences</taxon>
        <taxon>metagenomes</taxon>
        <taxon>ecological metagenomes</taxon>
    </lineage>
</organism>
<dbReference type="AlphaFoldDB" id="X1RBT8"/>
<dbReference type="EMBL" id="BARV01046272">
    <property type="protein sequence ID" value="GAI64456.1"/>
    <property type="molecule type" value="Genomic_DNA"/>
</dbReference>
<feature type="non-terminal residue" evidence="2">
    <location>
        <position position="32"/>
    </location>
</feature>
<evidence type="ECO:0000256" key="1">
    <source>
        <dbReference type="SAM" id="MobiDB-lite"/>
    </source>
</evidence>
<sequence length="32" mass="3440">GKRIASSTADPLIALEQRKDNHLNKGSPSTYA</sequence>
<proteinExistence type="predicted"/>
<feature type="region of interest" description="Disordered" evidence="1">
    <location>
        <begin position="1"/>
        <end position="32"/>
    </location>
</feature>
<accession>X1RBT8</accession>
<evidence type="ECO:0000313" key="2">
    <source>
        <dbReference type="EMBL" id="GAI64456.1"/>
    </source>
</evidence>
<reference evidence="2" key="1">
    <citation type="journal article" date="2014" name="Front. Microbiol.">
        <title>High frequency of phylogenetically diverse reductive dehalogenase-homologous genes in deep subseafloor sedimentary metagenomes.</title>
        <authorList>
            <person name="Kawai M."/>
            <person name="Futagami T."/>
            <person name="Toyoda A."/>
            <person name="Takaki Y."/>
            <person name="Nishi S."/>
            <person name="Hori S."/>
            <person name="Arai W."/>
            <person name="Tsubouchi T."/>
            <person name="Morono Y."/>
            <person name="Uchiyama I."/>
            <person name="Ito T."/>
            <person name="Fujiyama A."/>
            <person name="Inagaki F."/>
            <person name="Takami H."/>
        </authorList>
    </citation>
    <scope>NUCLEOTIDE SEQUENCE</scope>
    <source>
        <strain evidence="2">Expedition CK06-06</strain>
    </source>
</reference>
<gene>
    <name evidence="2" type="ORF">S06H3_67138</name>
</gene>
<protein>
    <submittedName>
        <fullName evidence="2">Uncharacterized protein</fullName>
    </submittedName>
</protein>